<dbReference type="GO" id="GO:0046854">
    <property type="term" value="P:phosphatidylinositol phosphate biosynthetic process"/>
    <property type="evidence" value="ECO:0007669"/>
    <property type="project" value="TreeGrafter"/>
</dbReference>
<keyword evidence="6" id="KW-1185">Reference proteome</keyword>
<accession>A0A674K1H3</accession>
<dbReference type="GO" id="GO:0005942">
    <property type="term" value="C:phosphatidylinositol 3-kinase complex"/>
    <property type="evidence" value="ECO:0007669"/>
    <property type="project" value="TreeGrafter"/>
</dbReference>
<protein>
    <recommendedName>
        <fullName evidence="4">SH2 domain-containing protein</fullName>
    </recommendedName>
</protein>
<dbReference type="Pfam" id="PF00017">
    <property type="entry name" value="SH2"/>
    <property type="match status" value="1"/>
</dbReference>
<dbReference type="Gene3D" id="3.30.505.10">
    <property type="entry name" value="SH2 domain"/>
    <property type="match status" value="1"/>
</dbReference>
<dbReference type="PROSITE" id="PS50001">
    <property type="entry name" value="SH2"/>
    <property type="match status" value="1"/>
</dbReference>
<evidence type="ECO:0000313" key="5">
    <source>
        <dbReference type="Ensembl" id="ENSTMTP00000025174.1"/>
    </source>
</evidence>
<dbReference type="Ensembl" id="ENSTMTT00000026067.1">
    <property type="protein sequence ID" value="ENSTMTP00000025174.1"/>
    <property type="gene ID" value="ENSTMTG00000018309.1"/>
</dbReference>
<proteinExistence type="predicted"/>
<keyword evidence="1 2" id="KW-0727">SH2 domain</keyword>
<reference evidence="5" key="2">
    <citation type="submission" date="2025-09" db="UniProtKB">
        <authorList>
            <consortium name="Ensembl"/>
        </authorList>
    </citation>
    <scope>IDENTIFICATION</scope>
</reference>
<evidence type="ECO:0000256" key="1">
    <source>
        <dbReference type="ARBA" id="ARBA00022999"/>
    </source>
</evidence>
<dbReference type="GO" id="GO:0046935">
    <property type="term" value="F:1-phosphatidylinositol-3-kinase regulator activity"/>
    <property type="evidence" value="ECO:0007669"/>
    <property type="project" value="TreeGrafter"/>
</dbReference>
<name>A0A674K1H3_9SAUR</name>
<feature type="domain" description="SH2" evidence="4">
    <location>
        <begin position="8"/>
        <end position="55"/>
    </location>
</feature>
<dbReference type="PANTHER" id="PTHR10155:SF36">
    <property type="entry name" value="SUPPRESSOR OF CYTOKINE SIGNALING 3"/>
    <property type="match status" value="1"/>
</dbReference>
<dbReference type="InterPro" id="IPR000980">
    <property type="entry name" value="SH2"/>
</dbReference>
<organism evidence="5 6">
    <name type="scientific">Terrapene triunguis</name>
    <name type="common">Three-toed box turtle</name>
    <dbReference type="NCBI Taxonomy" id="2587831"/>
    <lineage>
        <taxon>Eukaryota</taxon>
        <taxon>Metazoa</taxon>
        <taxon>Chordata</taxon>
        <taxon>Craniata</taxon>
        <taxon>Vertebrata</taxon>
        <taxon>Euteleostomi</taxon>
        <taxon>Archelosauria</taxon>
        <taxon>Testudinata</taxon>
        <taxon>Testudines</taxon>
        <taxon>Cryptodira</taxon>
        <taxon>Durocryptodira</taxon>
        <taxon>Testudinoidea</taxon>
        <taxon>Emydidae</taxon>
        <taxon>Terrapene</taxon>
    </lineage>
</organism>
<feature type="region of interest" description="Disordered" evidence="3">
    <location>
        <begin position="95"/>
        <end position="115"/>
    </location>
</feature>
<sequence length="115" mass="11979">SGGNLDGFYWGSLSGAEAKRLLSPHPPGAFLVRDSSDHRHLFTLSLRTGSHCSLRGKSPIPPEPGKTQAWDQRGKGPVPYSLLAGGGCSSALVEGSSVNNPAPPQKLLHLGVTPS</sequence>
<evidence type="ECO:0000256" key="2">
    <source>
        <dbReference type="PROSITE-ProRule" id="PRU00191"/>
    </source>
</evidence>
<dbReference type="PANTHER" id="PTHR10155">
    <property type="entry name" value="PHOSPHATIDYLINOSITOL 3-KINASE REGULATORY SUBUNIT"/>
    <property type="match status" value="1"/>
</dbReference>
<dbReference type="Proteomes" id="UP000472274">
    <property type="component" value="Unplaced"/>
</dbReference>
<reference evidence="5" key="1">
    <citation type="submission" date="2025-08" db="UniProtKB">
        <authorList>
            <consortium name="Ensembl"/>
        </authorList>
    </citation>
    <scope>IDENTIFICATION</scope>
</reference>
<dbReference type="AlphaFoldDB" id="A0A674K1H3"/>
<evidence type="ECO:0000256" key="3">
    <source>
        <dbReference type="SAM" id="MobiDB-lite"/>
    </source>
</evidence>
<dbReference type="InterPro" id="IPR036860">
    <property type="entry name" value="SH2_dom_sf"/>
</dbReference>
<dbReference type="InParanoid" id="A0A674K1H3"/>
<feature type="region of interest" description="Disordered" evidence="3">
    <location>
        <begin position="53"/>
        <end position="76"/>
    </location>
</feature>
<evidence type="ECO:0000259" key="4">
    <source>
        <dbReference type="PROSITE" id="PS50001"/>
    </source>
</evidence>
<dbReference type="SUPFAM" id="SSF55550">
    <property type="entry name" value="SH2 domain"/>
    <property type="match status" value="1"/>
</dbReference>
<evidence type="ECO:0000313" key="6">
    <source>
        <dbReference type="Proteomes" id="UP000472274"/>
    </source>
</evidence>